<organism evidence="1">
    <name type="scientific">freshwater metagenome</name>
    <dbReference type="NCBI Taxonomy" id="449393"/>
    <lineage>
        <taxon>unclassified sequences</taxon>
        <taxon>metagenomes</taxon>
        <taxon>ecological metagenomes</taxon>
    </lineage>
</organism>
<name>A0A6J6YL62_9ZZZZ</name>
<protein>
    <submittedName>
        <fullName evidence="1">Unannotated protein</fullName>
    </submittedName>
</protein>
<dbReference type="EMBL" id="CAFAAH010000215">
    <property type="protein sequence ID" value="CAB4806037.1"/>
    <property type="molecule type" value="Genomic_DNA"/>
</dbReference>
<dbReference type="AlphaFoldDB" id="A0A6J6YL62"/>
<evidence type="ECO:0000313" key="1">
    <source>
        <dbReference type="EMBL" id="CAB4806037.1"/>
    </source>
</evidence>
<reference evidence="1" key="1">
    <citation type="submission" date="2020-05" db="EMBL/GenBank/DDBJ databases">
        <authorList>
            <person name="Chiriac C."/>
            <person name="Salcher M."/>
            <person name="Ghai R."/>
            <person name="Kavagutti S V."/>
        </authorList>
    </citation>
    <scope>NUCLEOTIDE SEQUENCE</scope>
</reference>
<gene>
    <name evidence="1" type="ORF">UFOPK2996_01333</name>
</gene>
<proteinExistence type="predicted"/>
<sequence>MVDKSVDESLVVVALVGDLMDRSKIQGSITGVKFPSGADGCAGADVVIIDLARNADAIEAIAEAEPNAKILGFGSHVDTKGLEAARGAGAHLVMARSQFFRDPLAAVTGLLTK</sequence>
<accession>A0A6J6YL62</accession>